<accession>A0AAV2SJ78</accession>
<evidence type="ECO:0000259" key="6">
    <source>
        <dbReference type="PROSITE" id="PS50089"/>
    </source>
</evidence>
<protein>
    <recommendedName>
        <fullName evidence="6">RING-type domain-containing protein</fullName>
    </recommendedName>
</protein>
<reference evidence="7 8" key="1">
    <citation type="submission" date="2024-05" db="EMBL/GenBank/DDBJ databases">
        <authorList>
            <person name="Wallberg A."/>
        </authorList>
    </citation>
    <scope>NUCLEOTIDE SEQUENCE [LARGE SCALE GENOMIC DNA]</scope>
</reference>
<evidence type="ECO:0000313" key="8">
    <source>
        <dbReference type="Proteomes" id="UP001497623"/>
    </source>
</evidence>
<proteinExistence type="predicted"/>
<dbReference type="SMART" id="SM00184">
    <property type="entry name" value="RING"/>
    <property type="match status" value="1"/>
</dbReference>
<dbReference type="InterPro" id="IPR000315">
    <property type="entry name" value="Znf_B-box"/>
</dbReference>
<dbReference type="PANTHER" id="PTHR25462">
    <property type="entry name" value="BONUS, ISOFORM C-RELATED"/>
    <property type="match status" value="1"/>
</dbReference>
<dbReference type="SUPFAM" id="SSF57850">
    <property type="entry name" value="RING/U-box"/>
    <property type="match status" value="1"/>
</dbReference>
<evidence type="ECO:0000256" key="3">
    <source>
        <dbReference type="ARBA" id="ARBA00022833"/>
    </source>
</evidence>
<feature type="non-terminal residue" evidence="7">
    <location>
        <position position="485"/>
    </location>
</feature>
<dbReference type="SUPFAM" id="SSF57845">
    <property type="entry name" value="B-box zinc-binding domain"/>
    <property type="match status" value="1"/>
</dbReference>
<keyword evidence="2 4" id="KW-0863">Zinc-finger</keyword>
<feature type="domain" description="RING-type" evidence="6">
    <location>
        <begin position="19"/>
        <end position="62"/>
    </location>
</feature>
<evidence type="ECO:0000256" key="4">
    <source>
        <dbReference type="PROSITE-ProRule" id="PRU00175"/>
    </source>
</evidence>
<gene>
    <name evidence="7" type="ORF">MNOR_LOCUS37458</name>
</gene>
<dbReference type="Gene3D" id="3.30.160.60">
    <property type="entry name" value="Classic Zinc Finger"/>
    <property type="match status" value="1"/>
</dbReference>
<keyword evidence="1" id="KW-0479">Metal-binding</keyword>
<dbReference type="InterPro" id="IPR017907">
    <property type="entry name" value="Znf_RING_CS"/>
</dbReference>
<sequence length="485" mass="54534">MSHAATVKLHSSAIDKSECSICNNTFDGAARRPRALPCGHGFCTQCLEAYIQTGRKTCPTCRVEHGASSATDLPVCFILEELLHKASITASQKHEPESVHEEDIAEMCPKHKGIPLYFYCKTQLVKVCHSCTVLDHPPSSCKLISLDDQIKEKKQIQIETVHNHKQALINAKRDLKSLYQRNIVYLTEQKNTKQDLEKEVSLLLSKIEQINQEILVKEKSQEQIDNAIQSCEEKEKSFEYMENRLKSATCCHDIDNVGRMTTAVIIQSQKWEETLRKKLNMDKDVYAQVLGNGIRRTSKVFIEGSKMFIPNLSKDVQPTSSARLIQEAELGLTSATTTVFMDLSAQGQCLGRIFIKVKGDRPHGQQFIMLILGSNGPTFKGAPFTYKDRKNIGMREYITESGTKSTKSLLTTLVVEHPQKPLRGMLFSKWSQSGSFDIFTDIVRTWQFHGHFGDIISGIEVVDRAASSEFNITDVIISECGIIIE</sequence>
<organism evidence="7 8">
    <name type="scientific">Meganyctiphanes norvegica</name>
    <name type="common">Northern krill</name>
    <name type="synonym">Thysanopoda norvegica</name>
    <dbReference type="NCBI Taxonomy" id="48144"/>
    <lineage>
        <taxon>Eukaryota</taxon>
        <taxon>Metazoa</taxon>
        <taxon>Ecdysozoa</taxon>
        <taxon>Arthropoda</taxon>
        <taxon>Crustacea</taxon>
        <taxon>Multicrustacea</taxon>
        <taxon>Malacostraca</taxon>
        <taxon>Eumalacostraca</taxon>
        <taxon>Eucarida</taxon>
        <taxon>Euphausiacea</taxon>
        <taxon>Euphausiidae</taxon>
        <taxon>Meganyctiphanes</taxon>
    </lineage>
</organism>
<dbReference type="Proteomes" id="UP001497623">
    <property type="component" value="Unassembled WGS sequence"/>
</dbReference>
<dbReference type="InterPro" id="IPR013083">
    <property type="entry name" value="Znf_RING/FYVE/PHD"/>
</dbReference>
<dbReference type="GO" id="GO:0008270">
    <property type="term" value="F:zinc ion binding"/>
    <property type="evidence" value="ECO:0007669"/>
    <property type="project" value="UniProtKB-KW"/>
</dbReference>
<dbReference type="EMBL" id="CAXKWB010075526">
    <property type="protein sequence ID" value="CAL4199293.1"/>
    <property type="molecule type" value="Genomic_DNA"/>
</dbReference>
<dbReference type="InterPro" id="IPR001841">
    <property type="entry name" value="Znf_RING"/>
</dbReference>
<feature type="coiled-coil region" evidence="5">
    <location>
        <begin position="161"/>
        <end position="237"/>
    </location>
</feature>
<dbReference type="Pfam" id="PF13639">
    <property type="entry name" value="zf-RING_2"/>
    <property type="match status" value="1"/>
</dbReference>
<keyword evidence="3" id="KW-0862">Zinc</keyword>
<keyword evidence="8" id="KW-1185">Reference proteome</keyword>
<dbReference type="InterPro" id="IPR047153">
    <property type="entry name" value="TRIM45/56/19-like"/>
</dbReference>
<keyword evidence="5" id="KW-0175">Coiled coil</keyword>
<dbReference type="AlphaFoldDB" id="A0AAV2SJ78"/>
<dbReference type="Gene3D" id="3.30.40.10">
    <property type="entry name" value="Zinc/RING finger domain, C3HC4 (zinc finger)"/>
    <property type="match status" value="1"/>
</dbReference>
<dbReference type="PROSITE" id="PS50089">
    <property type="entry name" value="ZF_RING_2"/>
    <property type="match status" value="1"/>
</dbReference>
<comment type="caution">
    <text evidence="7">The sequence shown here is derived from an EMBL/GenBank/DDBJ whole genome shotgun (WGS) entry which is preliminary data.</text>
</comment>
<evidence type="ECO:0000256" key="2">
    <source>
        <dbReference type="ARBA" id="ARBA00022771"/>
    </source>
</evidence>
<evidence type="ECO:0000313" key="7">
    <source>
        <dbReference type="EMBL" id="CAL4199293.1"/>
    </source>
</evidence>
<dbReference type="Pfam" id="PF00643">
    <property type="entry name" value="zf-B_box"/>
    <property type="match status" value="1"/>
</dbReference>
<dbReference type="PANTHER" id="PTHR25462:SF296">
    <property type="entry name" value="MEIOTIC P26, ISOFORM F"/>
    <property type="match status" value="1"/>
</dbReference>
<evidence type="ECO:0000256" key="1">
    <source>
        <dbReference type="ARBA" id="ARBA00022723"/>
    </source>
</evidence>
<name>A0AAV2SJ78_MEGNR</name>
<dbReference type="PROSITE" id="PS00518">
    <property type="entry name" value="ZF_RING_1"/>
    <property type="match status" value="1"/>
</dbReference>
<evidence type="ECO:0000256" key="5">
    <source>
        <dbReference type="SAM" id="Coils"/>
    </source>
</evidence>